<evidence type="ECO:0000313" key="9">
    <source>
        <dbReference type="Proteomes" id="UP001217918"/>
    </source>
</evidence>
<feature type="region of interest" description="Disordered" evidence="5">
    <location>
        <begin position="577"/>
        <end position="619"/>
    </location>
</feature>
<gene>
    <name evidence="8" type="ORF">P8C59_004554</name>
</gene>
<feature type="compositionally biased region" description="Polar residues" evidence="5">
    <location>
        <begin position="608"/>
        <end position="618"/>
    </location>
</feature>
<dbReference type="InterPro" id="IPR011701">
    <property type="entry name" value="MFS"/>
</dbReference>
<proteinExistence type="predicted"/>
<feature type="domain" description="Major facilitator superfamily (MFS) profile" evidence="7">
    <location>
        <begin position="87"/>
        <end position="572"/>
    </location>
</feature>
<dbReference type="PROSITE" id="PS50850">
    <property type="entry name" value="MFS"/>
    <property type="match status" value="1"/>
</dbReference>
<feature type="transmembrane region" description="Helical" evidence="6">
    <location>
        <begin position="309"/>
        <end position="330"/>
    </location>
</feature>
<keyword evidence="4 6" id="KW-0472">Membrane</keyword>
<keyword evidence="9" id="KW-1185">Reference proteome</keyword>
<organism evidence="8 9">
    <name type="scientific">Phyllachora maydis</name>
    <dbReference type="NCBI Taxonomy" id="1825666"/>
    <lineage>
        <taxon>Eukaryota</taxon>
        <taxon>Fungi</taxon>
        <taxon>Dikarya</taxon>
        <taxon>Ascomycota</taxon>
        <taxon>Pezizomycotina</taxon>
        <taxon>Sordariomycetes</taxon>
        <taxon>Sordariomycetidae</taxon>
        <taxon>Phyllachorales</taxon>
        <taxon>Phyllachoraceae</taxon>
        <taxon>Phyllachora</taxon>
    </lineage>
</organism>
<keyword evidence="2 6" id="KW-0812">Transmembrane</keyword>
<name>A0AAD9I2Z2_9PEZI</name>
<evidence type="ECO:0000256" key="6">
    <source>
        <dbReference type="SAM" id="Phobius"/>
    </source>
</evidence>
<dbReference type="PANTHER" id="PTHR42718:SF23">
    <property type="entry name" value="MAJOR FACILITATOR SUPERFAMILY (MFS) PROFILE DOMAIN-CONTAINING PROTEIN"/>
    <property type="match status" value="1"/>
</dbReference>
<evidence type="ECO:0000313" key="8">
    <source>
        <dbReference type="EMBL" id="KAK2070018.1"/>
    </source>
</evidence>
<feature type="transmembrane region" description="Helical" evidence="6">
    <location>
        <begin position="249"/>
        <end position="268"/>
    </location>
</feature>
<reference evidence="8" key="1">
    <citation type="journal article" date="2023" name="Mol. Plant Microbe Interact.">
        <title>Elucidating the Obligate Nature and Biological Capacity of an Invasive Fungal Corn Pathogen.</title>
        <authorList>
            <person name="MacCready J.S."/>
            <person name="Roggenkamp E.M."/>
            <person name="Gdanetz K."/>
            <person name="Chilvers M.I."/>
        </authorList>
    </citation>
    <scope>NUCLEOTIDE SEQUENCE</scope>
    <source>
        <strain evidence="8">PM02</strain>
    </source>
</reference>
<feature type="transmembrane region" description="Helical" evidence="6">
    <location>
        <begin position="416"/>
        <end position="437"/>
    </location>
</feature>
<dbReference type="Gene3D" id="1.20.1250.20">
    <property type="entry name" value="MFS general substrate transporter like domains"/>
    <property type="match status" value="2"/>
</dbReference>
<evidence type="ECO:0000259" key="7">
    <source>
        <dbReference type="PROSITE" id="PS50850"/>
    </source>
</evidence>
<evidence type="ECO:0000256" key="1">
    <source>
        <dbReference type="ARBA" id="ARBA00004141"/>
    </source>
</evidence>
<dbReference type="Pfam" id="PF07690">
    <property type="entry name" value="MFS_1"/>
    <property type="match status" value="1"/>
</dbReference>
<evidence type="ECO:0000256" key="2">
    <source>
        <dbReference type="ARBA" id="ARBA00022692"/>
    </source>
</evidence>
<dbReference type="InterPro" id="IPR036259">
    <property type="entry name" value="MFS_trans_sf"/>
</dbReference>
<feature type="transmembrane region" description="Helical" evidence="6">
    <location>
        <begin position="548"/>
        <end position="569"/>
    </location>
</feature>
<dbReference type="AlphaFoldDB" id="A0AAD9I2Z2"/>
<feature type="transmembrane region" description="Helical" evidence="6">
    <location>
        <begin position="186"/>
        <end position="209"/>
    </location>
</feature>
<feature type="transmembrane region" description="Helical" evidence="6">
    <location>
        <begin position="124"/>
        <end position="145"/>
    </location>
</feature>
<sequence length="644" mass="70086">MMVMEKREKMRLRPIGALARPRRGYVGFLFYAYAHTGNRRYRNHRFVPRSRVVLDGSRLKEVSLSMNGPKVRTSGNETVRLRRRQPGPPAAATGSLDLDLDISRATVVLTDRLKESLSMSLSEVSWVTAGSGLMTGCFLLPMSYLVENTRCVSRRSILFGTLAVFCVLVGVGACATDGLFLDMVSALAGLACACHIPTAISILSSAYPVPCRRKNMAFAFFLAGANPGGVILGGLGGGLVESRFTWRGSYVYVAAVFGLVAVVAWLAVPTFPRTGEPAAAAAAAVTADTGNLSWSTDAEKHEPPRQQRFNWVAVLFLACGVGTVTASLTLAPETPDGWATPYIFLLLVVGILCLACFVLWEGINPAPLVPSVLWRNRTLMLVILFNVCSALGAYSTLFWVPYYFESIQGRTPFETALRIFPQAVIGLLLGPCVGFIMHNVNNTLILGICSVFQIGSSLLLIFLKRSSSYWTENLPALALSTMSMEGSLNVAAQFIFTSLPREQHAIGVAVMQTMTRLAVPLALGITTAVHTTYDLKSPDHPAANPFTYTFYALLAFGIIGLLLVPFIRIGKQGVLHARPDSPPPSATRSSSDLVDVDFDDEREPGASARQSPSLQSLYETLPRVHPRKSSLYWENLRYAPHNRP</sequence>
<dbReference type="GO" id="GO:0016020">
    <property type="term" value="C:membrane"/>
    <property type="evidence" value="ECO:0007669"/>
    <property type="project" value="UniProtKB-SubCell"/>
</dbReference>
<dbReference type="EMBL" id="JAQQPM010000003">
    <property type="protein sequence ID" value="KAK2070018.1"/>
    <property type="molecule type" value="Genomic_DNA"/>
</dbReference>
<feature type="region of interest" description="Disordered" evidence="5">
    <location>
        <begin position="70"/>
        <end position="93"/>
    </location>
</feature>
<protein>
    <recommendedName>
        <fullName evidence="7">Major facilitator superfamily (MFS) profile domain-containing protein</fullName>
    </recommendedName>
</protein>
<evidence type="ECO:0000256" key="4">
    <source>
        <dbReference type="ARBA" id="ARBA00023136"/>
    </source>
</evidence>
<feature type="transmembrane region" description="Helical" evidence="6">
    <location>
        <begin position="216"/>
        <end position="237"/>
    </location>
</feature>
<dbReference type="GO" id="GO:0022857">
    <property type="term" value="F:transmembrane transporter activity"/>
    <property type="evidence" value="ECO:0007669"/>
    <property type="project" value="InterPro"/>
</dbReference>
<feature type="transmembrane region" description="Helical" evidence="6">
    <location>
        <begin position="444"/>
        <end position="463"/>
    </location>
</feature>
<feature type="transmembrane region" description="Helical" evidence="6">
    <location>
        <begin position="157"/>
        <end position="180"/>
    </location>
</feature>
<evidence type="ECO:0000256" key="5">
    <source>
        <dbReference type="SAM" id="MobiDB-lite"/>
    </source>
</evidence>
<accession>A0AAD9I2Z2</accession>
<evidence type="ECO:0000256" key="3">
    <source>
        <dbReference type="ARBA" id="ARBA00022989"/>
    </source>
</evidence>
<dbReference type="SUPFAM" id="SSF103473">
    <property type="entry name" value="MFS general substrate transporter"/>
    <property type="match status" value="2"/>
</dbReference>
<dbReference type="InterPro" id="IPR020846">
    <property type="entry name" value="MFS_dom"/>
</dbReference>
<feature type="transmembrane region" description="Helical" evidence="6">
    <location>
        <begin position="342"/>
        <end position="360"/>
    </location>
</feature>
<dbReference type="PANTHER" id="PTHR42718">
    <property type="entry name" value="MAJOR FACILITATOR SUPERFAMILY MULTIDRUG TRANSPORTER MFSC"/>
    <property type="match status" value="1"/>
</dbReference>
<comment type="caution">
    <text evidence="8">The sequence shown here is derived from an EMBL/GenBank/DDBJ whole genome shotgun (WGS) entry which is preliminary data.</text>
</comment>
<dbReference type="Proteomes" id="UP001217918">
    <property type="component" value="Unassembled WGS sequence"/>
</dbReference>
<keyword evidence="3 6" id="KW-1133">Transmembrane helix</keyword>
<comment type="subcellular location">
    <subcellularLocation>
        <location evidence="1">Membrane</location>
        <topology evidence="1">Multi-pass membrane protein</topology>
    </subcellularLocation>
</comment>
<feature type="transmembrane region" description="Helical" evidence="6">
    <location>
        <begin position="381"/>
        <end position="404"/>
    </location>
</feature>